<name>A0A0D2NVA7_HYPSF</name>
<evidence type="ECO:0000256" key="3">
    <source>
        <dbReference type="ARBA" id="ARBA00022525"/>
    </source>
</evidence>
<evidence type="ECO:0000256" key="12">
    <source>
        <dbReference type="RuleBase" id="RU364017"/>
    </source>
</evidence>
<evidence type="ECO:0000256" key="5">
    <source>
        <dbReference type="ARBA" id="ARBA00022723"/>
    </source>
</evidence>
<evidence type="ECO:0000256" key="11">
    <source>
        <dbReference type="PIRSR" id="PIRSR601842-2"/>
    </source>
</evidence>
<feature type="binding site" evidence="11">
    <location>
        <position position="378"/>
    </location>
    <ligand>
        <name>Zn(2+)</name>
        <dbReference type="ChEBI" id="CHEBI:29105"/>
        <note>catalytic</note>
    </ligand>
</feature>
<evidence type="ECO:0000256" key="2">
    <source>
        <dbReference type="ARBA" id="ARBA00006006"/>
    </source>
</evidence>
<keyword evidence="5 11" id="KW-0479">Metal-binding</keyword>
<evidence type="ECO:0000256" key="9">
    <source>
        <dbReference type="ARBA" id="ARBA00023145"/>
    </source>
</evidence>
<dbReference type="GO" id="GO:0005615">
    <property type="term" value="C:extracellular space"/>
    <property type="evidence" value="ECO:0007669"/>
    <property type="project" value="InterPro"/>
</dbReference>
<evidence type="ECO:0000256" key="6">
    <source>
        <dbReference type="ARBA" id="ARBA00022801"/>
    </source>
</evidence>
<dbReference type="InterPro" id="IPR027268">
    <property type="entry name" value="Peptidase_M4/M1_CTD_sf"/>
</dbReference>
<accession>A0A0D2NVA7</accession>
<reference evidence="14" key="1">
    <citation type="submission" date="2014-04" db="EMBL/GenBank/DDBJ databases">
        <title>Evolutionary Origins and Diversification of the Mycorrhizal Mutualists.</title>
        <authorList>
            <consortium name="DOE Joint Genome Institute"/>
            <consortium name="Mycorrhizal Genomics Consortium"/>
            <person name="Kohler A."/>
            <person name="Kuo A."/>
            <person name="Nagy L.G."/>
            <person name="Floudas D."/>
            <person name="Copeland A."/>
            <person name="Barry K.W."/>
            <person name="Cichocki N."/>
            <person name="Veneault-Fourrey C."/>
            <person name="LaButti K."/>
            <person name="Lindquist E.A."/>
            <person name="Lipzen A."/>
            <person name="Lundell T."/>
            <person name="Morin E."/>
            <person name="Murat C."/>
            <person name="Riley R."/>
            <person name="Ohm R."/>
            <person name="Sun H."/>
            <person name="Tunlid A."/>
            <person name="Henrissat B."/>
            <person name="Grigoriev I.V."/>
            <person name="Hibbett D.S."/>
            <person name="Martin F."/>
        </authorList>
    </citation>
    <scope>NUCLEOTIDE SEQUENCE [LARGE SCALE GENOMIC DNA]</scope>
    <source>
        <strain evidence="14">FD-334 SS-4</strain>
    </source>
</reference>
<feature type="binding site" evidence="11">
    <location>
        <position position="407"/>
    </location>
    <ligand>
        <name>Zn(2+)</name>
        <dbReference type="ChEBI" id="CHEBI:29105"/>
        <note>catalytic</note>
    </ligand>
</feature>
<feature type="active site" evidence="10">
    <location>
        <position position="379"/>
    </location>
</feature>
<keyword evidence="4 12" id="KW-0645">Protease</keyword>
<evidence type="ECO:0000256" key="10">
    <source>
        <dbReference type="PIRSR" id="PIRSR601842-1"/>
    </source>
</evidence>
<dbReference type="GO" id="GO:0008270">
    <property type="term" value="F:zinc ion binding"/>
    <property type="evidence" value="ECO:0007669"/>
    <property type="project" value="InterPro"/>
</dbReference>
<dbReference type="GO" id="GO:0004222">
    <property type="term" value="F:metalloendopeptidase activity"/>
    <property type="evidence" value="ECO:0007669"/>
    <property type="project" value="InterPro"/>
</dbReference>
<dbReference type="EC" id="3.4.24.-" evidence="12"/>
<gene>
    <name evidence="13" type="ORF">HYPSUDRAFT_203789</name>
</gene>
<dbReference type="SUPFAM" id="SSF55486">
    <property type="entry name" value="Metalloproteases ('zincins'), catalytic domain"/>
    <property type="match status" value="1"/>
</dbReference>
<evidence type="ECO:0000256" key="8">
    <source>
        <dbReference type="ARBA" id="ARBA00023049"/>
    </source>
</evidence>
<dbReference type="GO" id="GO:0006508">
    <property type="term" value="P:proteolysis"/>
    <property type="evidence" value="ECO:0007669"/>
    <property type="project" value="UniProtKB-KW"/>
</dbReference>
<dbReference type="PANTHER" id="PTHR33478">
    <property type="entry name" value="EXTRACELLULAR METALLOPROTEINASE MEP"/>
    <property type="match status" value="1"/>
</dbReference>
<keyword evidence="8 12" id="KW-0482">Metalloprotease</keyword>
<dbReference type="Pfam" id="PF02128">
    <property type="entry name" value="Peptidase_M36"/>
    <property type="match status" value="1"/>
</dbReference>
<comment type="subcellular location">
    <subcellularLocation>
        <location evidence="1 12">Secreted</location>
    </subcellularLocation>
</comment>
<comment type="cofactor">
    <cofactor evidence="11">
        <name>Zn(2+)</name>
        <dbReference type="ChEBI" id="CHEBI:29105"/>
    </cofactor>
    <text evidence="11">Binds 1 zinc ion per subunit.</text>
</comment>
<organism evidence="13 14">
    <name type="scientific">Hypholoma sublateritium (strain FD-334 SS-4)</name>
    <dbReference type="NCBI Taxonomy" id="945553"/>
    <lineage>
        <taxon>Eukaryota</taxon>
        <taxon>Fungi</taxon>
        <taxon>Dikarya</taxon>
        <taxon>Basidiomycota</taxon>
        <taxon>Agaricomycotina</taxon>
        <taxon>Agaricomycetes</taxon>
        <taxon>Agaricomycetidae</taxon>
        <taxon>Agaricales</taxon>
        <taxon>Agaricineae</taxon>
        <taxon>Strophariaceae</taxon>
        <taxon>Hypholoma</taxon>
    </lineage>
</organism>
<feature type="binding site" evidence="11">
    <location>
        <position position="382"/>
    </location>
    <ligand>
        <name>Zn(2+)</name>
        <dbReference type="ChEBI" id="CHEBI:29105"/>
        <note>catalytic</note>
    </ligand>
</feature>
<sequence>MTTFLPSTGRRIILSSGESVEYTDPTTIYETFGDGIDSSGVALSSSDSIEQAAISFVENYLGITSPMGVAYTSGYRTGKMTYAYVKQTDNGVPIANAVANIAWKGDIVVAFGHSFVEKKSAADTSPRIEIPHAISTAELRLNGTHTGHPTKTQYLATSSGHLALVHAVQIENDDLGTHYEAFVDAHSGQLLSLTDFYTVLPTPGGAAPPDGFQVLTDPADKKASPSIIDWPGWHSVSTTSTTTTEGNNVLSYKGDTSSTTSQSSATLNFNYAMDATKTDPADNVDAARVNAFYIANTVHDFLYRYGFTEEAFNFQQYNFNRGGEEGDRVLLSVQHSGLTNNANFVTPPDGQSGKCNLGVWDKTTPKRDGAFANSIIIHELTHGLTNRMTGGGTGHCLQSQEARGLGEGWSDAVADWAFQTSAPIQKFSPGVWVTGDTGRWYPNGTKYSDLRNRTEVHKIGQVWANILHHVNAALVDKYGFSTTAMTNPDGSEGNIVFLHLFIDALALQPVNPTFVFARQAWIQADANRYNGANEELLWTTFAKYGLGVGAANYNDSASVPSHFKPVVTYRGQTKLPPLAHSDICGVAAGWVVIVKVNPQTVVTLFGLVTASWSQKAKAELIDSKQNSKSTVFFDGKDKESLCLDSDSSTKSITWGPFDEQMTVELTFYHKTGVGASWDISAIKADKMKEYLDDDLKTAVTLIPIDDGGHGNQDYQNTTFNVTRMTYVFEE</sequence>
<keyword evidence="14" id="KW-1185">Reference proteome</keyword>
<dbReference type="EMBL" id="KN817567">
    <property type="protein sequence ID" value="KJA20476.1"/>
    <property type="molecule type" value="Genomic_DNA"/>
</dbReference>
<dbReference type="PRINTS" id="PR00999">
    <property type="entry name" value="FUNGALYSIN"/>
</dbReference>
<dbReference type="Proteomes" id="UP000054270">
    <property type="component" value="Unassembled WGS sequence"/>
</dbReference>
<keyword evidence="9 12" id="KW-0865">Zymogen</keyword>
<evidence type="ECO:0000313" key="14">
    <source>
        <dbReference type="Proteomes" id="UP000054270"/>
    </source>
</evidence>
<keyword evidence="3 12" id="KW-0964">Secreted</keyword>
<dbReference type="CDD" id="cd09596">
    <property type="entry name" value="M36"/>
    <property type="match status" value="1"/>
</dbReference>
<evidence type="ECO:0000256" key="7">
    <source>
        <dbReference type="ARBA" id="ARBA00022833"/>
    </source>
</evidence>
<dbReference type="InterPro" id="IPR050371">
    <property type="entry name" value="Fungal_virulence_M36"/>
</dbReference>
<dbReference type="PANTHER" id="PTHR33478:SF1">
    <property type="entry name" value="EXTRACELLULAR METALLOPROTEINASE MEP"/>
    <property type="match status" value="1"/>
</dbReference>
<dbReference type="OrthoDB" id="2918048at2759"/>
<proteinExistence type="inferred from homology"/>
<dbReference type="AlphaFoldDB" id="A0A0D2NVA7"/>
<keyword evidence="7 11" id="KW-0862">Zinc</keyword>
<dbReference type="Gene3D" id="1.10.390.10">
    <property type="entry name" value="Neutral Protease Domain 2"/>
    <property type="match status" value="1"/>
</dbReference>
<evidence type="ECO:0000256" key="4">
    <source>
        <dbReference type="ARBA" id="ARBA00022670"/>
    </source>
</evidence>
<dbReference type="Gene3D" id="3.10.170.10">
    <property type="match status" value="1"/>
</dbReference>
<comment type="similarity">
    <text evidence="2 12">Belongs to the peptidase M36 family.</text>
</comment>
<evidence type="ECO:0000256" key="1">
    <source>
        <dbReference type="ARBA" id="ARBA00004613"/>
    </source>
</evidence>
<evidence type="ECO:0000313" key="13">
    <source>
        <dbReference type="EMBL" id="KJA20476.1"/>
    </source>
</evidence>
<keyword evidence="6 12" id="KW-0378">Hydrolase</keyword>
<dbReference type="InterPro" id="IPR001842">
    <property type="entry name" value="Peptidase_M36"/>
</dbReference>
<protein>
    <recommendedName>
        <fullName evidence="12">Extracellular metalloproteinase</fullName>
        <ecNumber evidence="12">3.4.24.-</ecNumber>
    </recommendedName>
    <alternativeName>
        <fullName evidence="12">Fungalysin</fullName>
    </alternativeName>
</protein>